<feature type="region of interest" description="Disordered" evidence="1">
    <location>
        <begin position="51"/>
        <end position="100"/>
    </location>
</feature>
<organism evidence="2 3">
    <name type="scientific">Vespula squamosa</name>
    <name type="common">Southern yellow jacket</name>
    <name type="synonym">Wasp</name>
    <dbReference type="NCBI Taxonomy" id="30214"/>
    <lineage>
        <taxon>Eukaryota</taxon>
        <taxon>Metazoa</taxon>
        <taxon>Ecdysozoa</taxon>
        <taxon>Arthropoda</taxon>
        <taxon>Hexapoda</taxon>
        <taxon>Insecta</taxon>
        <taxon>Pterygota</taxon>
        <taxon>Neoptera</taxon>
        <taxon>Endopterygota</taxon>
        <taxon>Hymenoptera</taxon>
        <taxon>Apocrita</taxon>
        <taxon>Aculeata</taxon>
        <taxon>Vespoidea</taxon>
        <taxon>Vespidae</taxon>
        <taxon>Vespinae</taxon>
        <taxon>Vespula</taxon>
    </lineage>
</organism>
<evidence type="ECO:0000256" key="1">
    <source>
        <dbReference type="SAM" id="MobiDB-lite"/>
    </source>
</evidence>
<keyword evidence="3" id="KW-1185">Reference proteome</keyword>
<proteinExistence type="predicted"/>
<accession>A0ABD2A6S6</accession>
<name>A0ABD2A6S6_VESSQ</name>
<protein>
    <recommendedName>
        <fullName evidence="4">Ribosomal protein L15</fullName>
    </recommendedName>
</protein>
<evidence type="ECO:0000313" key="3">
    <source>
        <dbReference type="Proteomes" id="UP001607302"/>
    </source>
</evidence>
<comment type="caution">
    <text evidence="2">The sequence shown here is derived from an EMBL/GenBank/DDBJ whole genome shotgun (WGS) entry which is preliminary data.</text>
</comment>
<sequence>MNPELCPVYRIYQKYNFDLKGFNLSGASSSTILNKDEPEPRWLFAHARSGKMGKGRSLRAKGGEGGERGRRGRKAGKCLPSSGLSRLHPTNVSPLATPVR</sequence>
<reference evidence="2 3" key="1">
    <citation type="journal article" date="2024" name="Ann. Entomol. Soc. Am.">
        <title>Genomic analyses of the southern and eastern yellowjacket wasps (Hymenoptera: Vespidae) reveal evolutionary signatures of social life.</title>
        <authorList>
            <person name="Catto M.A."/>
            <person name="Caine P.B."/>
            <person name="Orr S.E."/>
            <person name="Hunt B.G."/>
            <person name="Goodisman M.A.D."/>
        </authorList>
    </citation>
    <scope>NUCLEOTIDE SEQUENCE [LARGE SCALE GENOMIC DNA]</scope>
    <source>
        <strain evidence="2">233</strain>
        <tissue evidence="2">Head and thorax</tissue>
    </source>
</reference>
<feature type="compositionally biased region" description="Polar residues" evidence="1">
    <location>
        <begin position="82"/>
        <end position="94"/>
    </location>
</feature>
<dbReference type="AlphaFoldDB" id="A0ABD2A6S6"/>
<evidence type="ECO:0000313" key="2">
    <source>
        <dbReference type="EMBL" id="KAL2716280.1"/>
    </source>
</evidence>
<dbReference type="EMBL" id="JAUDFV010000154">
    <property type="protein sequence ID" value="KAL2716280.1"/>
    <property type="molecule type" value="Genomic_DNA"/>
</dbReference>
<gene>
    <name evidence="2" type="ORF">V1478_013956</name>
</gene>
<dbReference type="Proteomes" id="UP001607302">
    <property type="component" value="Unassembled WGS sequence"/>
</dbReference>
<evidence type="ECO:0008006" key="4">
    <source>
        <dbReference type="Google" id="ProtNLM"/>
    </source>
</evidence>